<sequence>MKIILKLIAFFLCYSAFSKDIYVAKDGNDSNSGTIDFPYLTISKAANEAVAGDNVFIREGTYEETLLPANSGENGNPITFQAYQNEKVIITAMQALSNWVEEGTGIYKTTVTWDLKQRNFVMNGTDALDLARWPNNTDGDRFTLNSLRNDGGSQDEVSTNAFLTDSEIPNWDWSNGGSLVFYGDRPGSGWTTWRAWIKSSTTGRINFDSVKNQTWIISAHPPGDLGDYYLEGIKEALDYENEWYFDTATKELFIKLPNGAAPADGEVKMARRERTIDLSNKNYITINNLAVFGGTVEISGNGNRLNGISSFYGSMTRGINPNFNSGVNAINIGWNAENTTVEKCEVGFGDGTGIWDSGQATTIKNCYVHNFDFLGSYDAPLMVRGQNNAKVLNNTVTRGGRDALQIISKGSEVAWNDISYSNLIADDCALLYTIGENLDMDIHHNWFHDAEGRGNLKKAAGIYLDNSAGDVRVSRNVVWNVEWTAIQINWNGTNIDIFNNTLVKADGGTMGAWHKEGTQFTNVKVWNNVTDKHAVNNQGNQETEATWEPQSDKQNNLVSNTIFKDFENNDFLLKENSEAIDFGREIVGYTENFNGASPDAGAYEFGEATWKPGVDWNINAGPTNKCYGLPGEGCVRNTIKQDNFRVLVTGESCSKNNDGSIEITATKTLNYKATITGSTSNSKDFTKTATFNNLKAGDYEVCITIDSNPDFEQCFKLIVEEPDAFEFSAKVSSNSKQVNLTLKGGDIFRINLNDELTVTDKNNITLNLKKGENNLVIKTDKDCQGIQEQKIFIREDNFTIYPNPIESLLNIDTNVASKNIEIFIYNLSGKLVYTNSFIKDTSTPITIDISNMPRGMYLAKYKYNGESKTISLIKK</sequence>
<gene>
    <name evidence="5" type="ORF">CLV91_2225</name>
</gene>
<dbReference type="EMBL" id="RBIQ01000008">
    <property type="protein sequence ID" value="RKR13504.1"/>
    <property type="molecule type" value="Genomic_DNA"/>
</dbReference>
<dbReference type="Proteomes" id="UP000269412">
    <property type="component" value="Unassembled WGS sequence"/>
</dbReference>
<dbReference type="RefSeq" id="WP_121067785.1">
    <property type="nucleotide sequence ID" value="NZ_RBIQ01000008.1"/>
</dbReference>
<dbReference type="PANTHER" id="PTHR36453">
    <property type="entry name" value="SECRETED PROTEIN-RELATED"/>
    <property type="match status" value="1"/>
</dbReference>
<dbReference type="InterPro" id="IPR039448">
    <property type="entry name" value="Beta_helix"/>
</dbReference>
<comment type="caution">
    <text evidence="5">The sequence shown here is derived from an EMBL/GenBank/DDBJ whole genome shotgun (WGS) entry which is preliminary data.</text>
</comment>
<evidence type="ECO:0000313" key="6">
    <source>
        <dbReference type="Proteomes" id="UP000269412"/>
    </source>
</evidence>
<accession>A0A495E998</accession>
<protein>
    <submittedName>
        <fullName evidence="5">Putative secreted protein (Por secretion system target)</fullName>
    </submittedName>
</protein>
<dbReference type="NCBIfam" id="TIGR04183">
    <property type="entry name" value="Por_Secre_tail"/>
    <property type="match status" value="1"/>
</dbReference>
<name>A0A495E998_9FLAO</name>
<dbReference type="SMART" id="SM00710">
    <property type="entry name" value="PbH1"/>
    <property type="match status" value="6"/>
</dbReference>
<evidence type="ECO:0000259" key="4">
    <source>
        <dbReference type="Pfam" id="PF18962"/>
    </source>
</evidence>
<evidence type="ECO:0000313" key="5">
    <source>
        <dbReference type="EMBL" id="RKR13504.1"/>
    </source>
</evidence>
<organism evidence="5 6">
    <name type="scientific">Maribacter vaceletii</name>
    <dbReference type="NCBI Taxonomy" id="1206816"/>
    <lineage>
        <taxon>Bacteria</taxon>
        <taxon>Pseudomonadati</taxon>
        <taxon>Bacteroidota</taxon>
        <taxon>Flavobacteriia</taxon>
        <taxon>Flavobacteriales</taxon>
        <taxon>Flavobacteriaceae</taxon>
        <taxon>Maribacter</taxon>
    </lineage>
</organism>
<dbReference type="AlphaFoldDB" id="A0A495E998"/>
<feature type="signal peptide" evidence="2">
    <location>
        <begin position="1"/>
        <end position="18"/>
    </location>
</feature>
<feature type="chain" id="PRO_5019807015" evidence="2">
    <location>
        <begin position="19"/>
        <end position="875"/>
    </location>
</feature>
<dbReference type="OrthoDB" id="9763537at2"/>
<dbReference type="InterPro" id="IPR012334">
    <property type="entry name" value="Pectin_lyas_fold"/>
</dbReference>
<dbReference type="Pfam" id="PF18962">
    <property type="entry name" value="Por_Secre_tail"/>
    <property type="match status" value="1"/>
</dbReference>
<evidence type="ECO:0000256" key="1">
    <source>
        <dbReference type="ARBA" id="ARBA00022729"/>
    </source>
</evidence>
<keyword evidence="6" id="KW-1185">Reference proteome</keyword>
<dbReference type="PANTHER" id="PTHR36453:SF1">
    <property type="entry name" value="RIGHT HANDED BETA HELIX DOMAIN-CONTAINING PROTEIN"/>
    <property type="match status" value="1"/>
</dbReference>
<dbReference type="InterPro" id="IPR006626">
    <property type="entry name" value="PbH1"/>
</dbReference>
<evidence type="ECO:0000256" key="2">
    <source>
        <dbReference type="SAM" id="SignalP"/>
    </source>
</evidence>
<dbReference type="Pfam" id="PF13229">
    <property type="entry name" value="Beta_helix"/>
    <property type="match status" value="1"/>
</dbReference>
<dbReference type="Gene3D" id="2.60.40.3080">
    <property type="match status" value="1"/>
</dbReference>
<keyword evidence="1 2" id="KW-0732">Signal</keyword>
<dbReference type="InterPro" id="IPR026444">
    <property type="entry name" value="Secre_tail"/>
</dbReference>
<evidence type="ECO:0000259" key="3">
    <source>
        <dbReference type="Pfam" id="PF13229"/>
    </source>
</evidence>
<feature type="domain" description="Secretion system C-terminal sorting" evidence="4">
    <location>
        <begin position="800"/>
        <end position="869"/>
    </location>
</feature>
<proteinExistence type="predicted"/>
<dbReference type="InterPro" id="IPR011050">
    <property type="entry name" value="Pectin_lyase_fold/virulence"/>
</dbReference>
<feature type="domain" description="Right handed beta helix" evidence="3">
    <location>
        <begin position="334"/>
        <end position="502"/>
    </location>
</feature>
<dbReference type="SUPFAM" id="SSF51126">
    <property type="entry name" value="Pectin lyase-like"/>
    <property type="match status" value="2"/>
</dbReference>
<dbReference type="Gene3D" id="2.160.20.10">
    <property type="entry name" value="Single-stranded right-handed beta-helix, Pectin lyase-like"/>
    <property type="match status" value="2"/>
</dbReference>
<reference evidence="5 6" key="1">
    <citation type="submission" date="2018-10" db="EMBL/GenBank/DDBJ databases">
        <title>Genomic Encyclopedia of Archaeal and Bacterial Type Strains, Phase II (KMG-II): from individual species to whole genera.</title>
        <authorList>
            <person name="Goeker M."/>
        </authorList>
    </citation>
    <scope>NUCLEOTIDE SEQUENCE [LARGE SCALE GENOMIC DNA]</scope>
    <source>
        <strain evidence="5 6">DSM 25230</strain>
    </source>
</reference>